<evidence type="ECO:0000256" key="1">
    <source>
        <dbReference type="SAM" id="Phobius"/>
    </source>
</evidence>
<protein>
    <submittedName>
        <fullName evidence="2">Uncharacterized protein</fullName>
    </submittedName>
</protein>
<dbReference type="Proteomes" id="UP001372834">
    <property type="component" value="Unassembled WGS sequence"/>
</dbReference>
<keyword evidence="1" id="KW-0472">Membrane</keyword>
<evidence type="ECO:0000313" key="3">
    <source>
        <dbReference type="Proteomes" id="UP001372834"/>
    </source>
</evidence>
<organism evidence="2 3">
    <name type="scientific">Polyplax serrata</name>
    <name type="common">Common mouse louse</name>
    <dbReference type="NCBI Taxonomy" id="468196"/>
    <lineage>
        <taxon>Eukaryota</taxon>
        <taxon>Metazoa</taxon>
        <taxon>Ecdysozoa</taxon>
        <taxon>Arthropoda</taxon>
        <taxon>Hexapoda</taxon>
        <taxon>Insecta</taxon>
        <taxon>Pterygota</taxon>
        <taxon>Neoptera</taxon>
        <taxon>Paraneoptera</taxon>
        <taxon>Psocodea</taxon>
        <taxon>Troctomorpha</taxon>
        <taxon>Phthiraptera</taxon>
        <taxon>Anoplura</taxon>
        <taxon>Polyplacidae</taxon>
        <taxon>Polyplax</taxon>
    </lineage>
</organism>
<sequence>KPCDEEENCTSVEDVLQEMRQKQWDERHLSYPGVVTLDLIVILHGQIAYLFIKLN</sequence>
<keyword evidence="1" id="KW-0812">Transmembrane</keyword>
<gene>
    <name evidence="2" type="ORF">RUM43_013238</name>
</gene>
<keyword evidence="1" id="KW-1133">Transmembrane helix</keyword>
<evidence type="ECO:0000313" key="2">
    <source>
        <dbReference type="EMBL" id="KAK6618847.1"/>
    </source>
</evidence>
<name>A0AAN8S318_POLSC</name>
<feature type="transmembrane region" description="Helical" evidence="1">
    <location>
        <begin position="29"/>
        <end position="52"/>
    </location>
</feature>
<dbReference type="EMBL" id="JAWJWE010000041">
    <property type="protein sequence ID" value="KAK6618847.1"/>
    <property type="molecule type" value="Genomic_DNA"/>
</dbReference>
<dbReference type="AlphaFoldDB" id="A0AAN8S318"/>
<proteinExistence type="predicted"/>
<reference evidence="2 3" key="1">
    <citation type="submission" date="2023-10" db="EMBL/GenBank/DDBJ databases">
        <title>Genomes of two closely related lineages of the louse Polyplax serrata with different host specificities.</title>
        <authorList>
            <person name="Martinu J."/>
            <person name="Tarabai H."/>
            <person name="Stefka J."/>
            <person name="Hypsa V."/>
        </authorList>
    </citation>
    <scope>NUCLEOTIDE SEQUENCE [LARGE SCALE GENOMIC DNA]</scope>
    <source>
        <strain evidence="2">HR10_N</strain>
    </source>
</reference>
<comment type="caution">
    <text evidence="2">The sequence shown here is derived from an EMBL/GenBank/DDBJ whole genome shotgun (WGS) entry which is preliminary data.</text>
</comment>
<feature type="non-terminal residue" evidence="2">
    <location>
        <position position="1"/>
    </location>
</feature>
<accession>A0AAN8S318</accession>